<dbReference type="AlphaFoldDB" id="A0A8B6H7K7"/>
<dbReference type="Proteomes" id="UP000596742">
    <property type="component" value="Unassembled WGS sequence"/>
</dbReference>
<feature type="signal peptide" evidence="1">
    <location>
        <begin position="1"/>
        <end position="19"/>
    </location>
</feature>
<organism evidence="2 3">
    <name type="scientific">Mytilus galloprovincialis</name>
    <name type="common">Mediterranean mussel</name>
    <dbReference type="NCBI Taxonomy" id="29158"/>
    <lineage>
        <taxon>Eukaryota</taxon>
        <taxon>Metazoa</taxon>
        <taxon>Spiralia</taxon>
        <taxon>Lophotrochozoa</taxon>
        <taxon>Mollusca</taxon>
        <taxon>Bivalvia</taxon>
        <taxon>Autobranchia</taxon>
        <taxon>Pteriomorphia</taxon>
        <taxon>Mytilida</taxon>
        <taxon>Mytiloidea</taxon>
        <taxon>Mytilidae</taxon>
        <taxon>Mytilinae</taxon>
        <taxon>Mytilus</taxon>
    </lineage>
</organism>
<feature type="chain" id="PRO_5032475383" evidence="1">
    <location>
        <begin position="20"/>
        <end position="90"/>
    </location>
</feature>
<dbReference type="EMBL" id="UYJE01009574">
    <property type="protein sequence ID" value="VDI74571.1"/>
    <property type="molecule type" value="Genomic_DNA"/>
</dbReference>
<proteinExistence type="predicted"/>
<evidence type="ECO:0000313" key="3">
    <source>
        <dbReference type="Proteomes" id="UP000596742"/>
    </source>
</evidence>
<sequence>MNTKVNICALACLFAFTMGEQCRHRGDCSTKSCERPVFVDCIDHICTCAVPTHVAPWWEPCTKDSECETLVICQEGQISCKNGRCFCNSH</sequence>
<accession>A0A8B6H7K7</accession>
<evidence type="ECO:0000313" key="2">
    <source>
        <dbReference type="EMBL" id="VDI74571.1"/>
    </source>
</evidence>
<name>A0A8B6H7K7_MYTGA</name>
<comment type="caution">
    <text evidence="2">The sequence shown here is derived from an EMBL/GenBank/DDBJ whole genome shotgun (WGS) entry which is preliminary data.</text>
</comment>
<evidence type="ECO:0000256" key="1">
    <source>
        <dbReference type="SAM" id="SignalP"/>
    </source>
</evidence>
<reference evidence="2" key="1">
    <citation type="submission" date="2018-11" db="EMBL/GenBank/DDBJ databases">
        <authorList>
            <person name="Alioto T."/>
            <person name="Alioto T."/>
        </authorList>
    </citation>
    <scope>NUCLEOTIDE SEQUENCE</scope>
</reference>
<protein>
    <submittedName>
        <fullName evidence="2">Uncharacterized protein</fullName>
    </submittedName>
</protein>
<keyword evidence="3" id="KW-1185">Reference proteome</keyword>
<gene>
    <name evidence="2" type="ORF">MGAL_10B032166</name>
</gene>
<keyword evidence="1" id="KW-0732">Signal</keyword>